<evidence type="ECO:0008006" key="3">
    <source>
        <dbReference type="Google" id="ProtNLM"/>
    </source>
</evidence>
<reference evidence="1 2" key="1">
    <citation type="journal article" date="2019" name="Int. J. Syst. Evol. Microbiol.">
        <title>The Global Catalogue of Microorganisms (GCM) 10K type strain sequencing project: providing services to taxonomists for standard genome sequencing and annotation.</title>
        <authorList>
            <consortium name="The Broad Institute Genomics Platform"/>
            <consortium name="The Broad Institute Genome Sequencing Center for Infectious Disease"/>
            <person name="Wu L."/>
            <person name="Ma J."/>
        </authorList>
    </citation>
    <scope>NUCLEOTIDE SEQUENCE [LARGE SCALE GENOMIC DNA]</scope>
    <source>
        <strain evidence="1 2">JCM 11813</strain>
    </source>
</reference>
<sequence length="235" mass="25229">MFTTHWRRVATDDPEAERDLSSEQRAALPPGFEAVGEALASGSGTVVACEVLGGDLARDGRTLAESLDALADTTRQVLGTEPGFAESRALATAWSDTMLGYLNDLSCDDPLTGLSTRHHLRSRISEVYRAGEQQAHALVVVAAPPWPDDVLTRALHDAQLGDTVRTVFPGAETIGHVGPGRIVVLADRDDRIGRRIGLLRRLLDGGSLPRIRVWIEGLPSADEAAGLLLDELTRV</sequence>
<keyword evidence="2" id="KW-1185">Reference proteome</keyword>
<protein>
    <recommendedName>
        <fullName evidence="3">PucR family transcriptional regulator</fullName>
    </recommendedName>
</protein>
<evidence type="ECO:0000313" key="1">
    <source>
        <dbReference type="EMBL" id="GAA1128787.1"/>
    </source>
</evidence>
<dbReference type="EMBL" id="BAAAJE010000002">
    <property type="protein sequence ID" value="GAA1128787.1"/>
    <property type="molecule type" value="Genomic_DNA"/>
</dbReference>
<accession>A0ABN1U8J0</accession>
<dbReference type="Proteomes" id="UP001499979">
    <property type="component" value="Unassembled WGS sequence"/>
</dbReference>
<comment type="caution">
    <text evidence="1">The sequence shown here is derived from an EMBL/GenBank/DDBJ whole genome shotgun (WGS) entry which is preliminary data.</text>
</comment>
<organism evidence="1 2">
    <name type="scientific">Nocardioides aquiterrae</name>
    <dbReference type="NCBI Taxonomy" id="203799"/>
    <lineage>
        <taxon>Bacteria</taxon>
        <taxon>Bacillati</taxon>
        <taxon>Actinomycetota</taxon>
        <taxon>Actinomycetes</taxon>
        <taxon>Propionibacteriales</taxon>
        <taxon>Nocardioidaceae</taxon>
        <taxon>Nocardioides</taxon>
    </lineage>
</organism>
<gene>
    <name evidence="1" type="ORF">GCM10009606_05640</name>
</gene>
<name>A0ABN1U8J0_9ACTN</name>
<proteinExistence type="predicted"/>
<evidence type="ECO:0000313" key="2">
    <source>
        <dbReference type="Proteomes" id="UP001499979"/>
    </source>
</evidence>